<keyword evidence="3 5" id="KW-0378">Hydrolase</keyword>
<feature type="domain" description="Peptidase S8/S53" evidence="8">
    <location>
        <begin position="49"/>
        <end position="307"/>
    </location>
</feature>
<dbReference type="PANTHER" id="PTHR43806:SF11">
    <property type="entry name" value="CEREVISIN-RELATED"/>
    <property type="match status" value="1"/>
</dbReference>
<evidence type="ECO:0000256" key="3">
    <source>
        <dbReference type="ARBA" id="ARBA00022801"/>
    </source>
</evidence>
<dbReference type="EMBL" id="FMHZ01000002">
    <property type="protein sequence ID" value="SCL67049.1"/>
    <property type="molecule type" value="Genomic_DNA"/>
</dbReference>
<feature type="active site" description="Charge relay system" evidence="5">
    <location>
        <position position="260"/>
    </location>
</feature>
<dbReference type="STRING" id="47855.GA0070606_4466"/>
<keyword evidence="7" id="KW-1133">Transmembrane helix</keyword>
<evidence type="ECO:0000259" key="8">
    <source>
        <dbReference type="Pfam" id="PF00082"/>
    </source>
</evidence>
<reference evidence="10" key="1">
    <citation type="submission" date="2016-06" db="EMBL/GenBank/DDBJ databases">
        <authorList>
            <person name="Varghese N."/>
            <person name="Submissions Spin"/>
        </authorList>
    </citation>
    <scope>NUCLEOTIDE SEQUENCE [LARGE SCALE GENOMIC DNA]</scope>
    <source>
        <strain evidence="10">DSM 43903</strain>
    </source>
</reference>
<keyword evidence="7" id="KW-0472">Membrane</keyword>
<dbReference type="PANTHER" id="PTHR43806">
    <property type="entry name" value="PEPTIDASE S8"/>
    <property type="match status" value="1"/>
</dbReference>
<dbReference type="InterPro" id="IPR023827">
    <property type="entry name" value="Peptidase_S8_Asp-AS"/>
</dbReference>
<accession>A0A1C6VL45</accession>
<evidence type="ECO:0000313" key="9">
    <source>
        <dbReference type="EMBL" id="SCL67049.1"/>
    </source>
</evidence>
<dbReference type="InterPro" id="IPR015500">
    <property type="entry name" value="Peptidase_S8_subtilisin-rel"/>
</dbReference>
<dbReference type="Gene3D" id="3.40.50.200">
    <property type="entry name" value="Peptidase S8/S53 domain"/>
    <property type="match status" value="1"/>
</dbReference>
<comment type="similarity">
    <text evidence="1 5">Belongs to the peptidase S8 family.</text>
</comment>
<dbReference type="Proteomes" id="UP000199001">
    <property type="component" value="Unassembled WGS sequence"/>
</dbReference>
<dbReference type="InterPro" id="IPR050131">
    <property type="entry name" value="Peptidase_S8_subtilisin-like"/>
</dbReference>
<protein>
    <submittedName>
        <fullName evidence="9">Serine protease, subtilisin family</fullName>
    </submittedName>
</protein>
<dbReference type="PRINTS" id="PR00723">
    <property type="entry name" value="SUBTILISIN"/>
</dbReference>
<evidence type="ECO:0000256" key="4">
    <source>
        <dbReference type="ARBA" id="ARBA00022825"/>
    </source>
</evidence>
<feature type="region of interest" description="Disordered" evidence="6">
    <location>
        <begin position="116"/>
        <end position="139"/>
    </location>
</feature>
<keyword evidence="4 5" id="KW-0720">Serine protease</keyword>
<proteinExistence type="inferred from homology"/>
<dbReference type="PROSITE" id="PS00136">
    <property type="entry name" value="SUBTILASE_ASP"/>
    <property type="match status" value="1"/>
</dbReference>
<feature type="transmembrane region" description="Helical" evidence="7">
    <location>
        <begin position="358"/>
        <end position="381"/>
    </location>
</feature>
<keyword evidence="10" id="KW-1185">Reference proteome</keyword>
<feature type="active site" description="Charge relay system" evidence="5">
    <location>
        <position position="58"/>
    </location>
</feature>
<dbReference type="RefSeq" id="WP_091103734.1">
    <property type="nucleotide sequence ID" value="NZ_FMHZ01000002.1"/>
</dbReference>
<evidence type="ECO:0000256" key="1">
    <source>
        <dbReference type="ARBA" id="ARBA00011073"/>
    </source>
</evidence>
<feature type="compositionally biased region" description="Basic and acidic residues" evidence="6">
    <location>
        <begin position="116"/>
        <end position="128"/>
    </location>
</feature>
<keyword evidence="2 5" id="KW-0645">Protease</keyword>
<evidence type="ECO:0000256" key="6">
    <source>
        <dbReference type="SAM" id="MobiDB-lite"/>
    </source>
</evidence>
<dbReference type="GO" id="GO:0006508">
    <property type="term" value="P:proteolysis"/>
    <property type="evidence" value="ECO:0007669"/>
    <property type="project" value="UniProtKB-KW"/>
</dbReference>
<evidence type="ECO:0000256" key="7">
    <source>
        <dbReference type="SAM" id="Phobius"/>
    </source>
</evidence>
<dbReference type="SUPFAM" id="SSF52743">
    <property type="entry name" value="Subtilisin-like"/>
    <property type="match status" value="1"/>
</dbReference>
<evidence type="ECO:0000313" key="10">
    <source>
        <dbReference type="Proteomes" id="UP000199001"/>
    </source>
</evidence>
<dbReference type="OrthoDB" id="3359820at2"/>
<feature type="active site" description="Charge relay system" evidence="5">
    <location>
        <position position="92"/>
    </location>
</feature>
<dbReference type="InterPro" id="IPR000209">
    <property type="entry name" value="Peptidase_S8/S53_dom"/>
</dbReference>
<dbReference type="AlphaFoldDB" id="A0A1C6VL45"/>
<evidence type="ECO:0000256" key="2">
    <source>
        <dbReference type="ARBA" id="ARBA00022670"/>
    </source>
</evidence>
<dbReference type="GO" id="GO:0004252">
    <property type="term" value="F:serine-type endopeptidase activity"/>
    <property type="evidence" value="ECO:0007669"/>
    <property type="project" value="UniProtKB-UniRule"/>
</dbReference>
<name>A0A1C6VL45_9ACTN</name>
<evidence type="ECO:0000256" key="5">
    <source>
        <dbReference type="PROSITE-ProRule" id="PRU01240"/>
    </source>
</evidence>
<organism evidence="9 10">
    <name type="scientific">Micromonospora citrea</name>
    <dbReference type="NCBI Taxonomy" id="47855"/>
    <lineage>
        <taxon>Bacteria</taxon>
        <taxon>Bacillati</taxon>
        <taxon>Actinomycetota</taxon>
        <taxon>Actinomycetes</taxon>
        <taxon>Micromonosporales</taxon>
        <taxon>Micromonosporaceae</taxon>
        <taxon>Micromonospora</taxon>
    </lineage>
</organism>
<dbReference type="Pfam" id="PF00082">
    <property type="entry name" value="Peptidase_S8"/>
    <property type="match status" value="1"/>
</dbReference>
<dbReference type="PROSITE" id="PS51892">
    <property type="entry name" value="SUBTILASE"/>
    <property type="match status" value="1"/>
</dbReference>
<dbReference type="InterPro" id="IPR036852">
    <property type="entry name" value="Peptidase_S8/S53_dom_sf"/>
</dbReference>
<sequence>MSRLWTKEAAVGLVVAGTVLLGPAQAAWAAPAWELRAMSVPEAWAVSRGDGVTVAVIDSGIRTGHEALKGRATEGPDMLNENDKDAPYYGRHGTAMASHVLDVAPGAKVLGLRTIRDDGDPKLDERQEGFGQPTGGSEPNDPYALAIAKAVDLDADVISLSLGTDDLALFKRSTAQAAAIAYATSRGIPVVASAGNSGDTGNGVSYPANYPGVIAVAASNKAGARADFSTVHSYVDVAAPGQQVAAADIRGGRSRVSGTSSAGALTAGVVALIKSKYPDLAPRQIEQVLIRTASRYDEGHDPFRGYGLVDAEAALKAAGALKPEPATLPATRYEGPAHFGPGDDGTPLNVNQPLEKGMLALGGGVAVPGVLAILGGVLLLLSGRRARRRAGGAGTGGGG</sequence>
<gene>
    <name evidence="9" type="ORF">GA0070606_4466</name>
</gene>
<keyword evidence="7" id="KW-0812">Transmembrane</keyword>